<reference evidence="2" key="1">
    <citation type="submission" date="2021-02" db="EMBL/GenBank/DDBJ databases">
        <authorList>
            <person name="Nowell W R."/>
        </authorList>
    </citation>
    <scope>NUCLEOTIDE SEQUENCE</scope>
</reference>
<dbReference type="EMBL" id="CAJNOT010006552">
    <property type="protein sequence ID" value="CAF1491649.1"/>
    <property type="molecule type" value="Genomic_DNA"/>
</dbReference>
<protein>
    <recommendedName>
        <fullName evidence="1">F-box domain-containing protein</fullName>
    </recommendedName>
</protein>
<dbReference type="Proteomes" id="UP000663836">
    <property type="component" value="Unassembled WGS sequence"/>
</dbReference>
<dbReference type="EMBL" id="CAJOBD010010265">
    <property type="protein sequence ID" value="CAF4149912.1"/>
    <property type="molecule type" value="Genomic_DNA"/>
</dbReference>
<evidence type="ECO:0000313" key="3">
    <source>
        <dbReference type="EMBL" id="CAF4149912.1"/>
    </source>
</evidence>
<accession>A0A815SFP0</accession>
<name>A0A815SFP0_9BILA</name>
<evidence type="ECO:0000259" key="1">
    <source>
        <dbReference type="PROSITE" id="PS50181"/>
    </source>
</evidence>
<proteinExistence type="predicted"/>
<sequence>MQQTKRHDNEMVQISDSHKKRKLENQIPTMNSNKYCLEDLTNEILYEIFEYVNVYDIYKGFYNLNKRFQDLAIHANVLTKINFSTVSKSNFKDYYRNILMPNQNRINFLRLSNPFIAEIIFSRARLVFNFIHLETLVLENIQIKYLYKILDNLVHLRKFYSLTISISDYIESLTLIFARMFLLSKLKYFKIEYQTKNYEEPLFTVLIEDDYSPMQSLIINGRFPFDSFGHLLYCLPKLQHLSIDCLVQQRFDTEEEELSLIQLKYLKYVSLHIDHIEFTKFKKIIRKVFHYVQTLRLTTYHDAAYLNAKQWQKLIVTYMPYLRIFDINHEGSVKTNTLTYHDIINEFNSSFWIKNRWFFTHQHISKDQPDNVILYSTAPYRRKDYIYYWESNEPICSQIQKENYDSVKHLYICSEEIKDNYLNYFPNVNQLTIKHRFETSGDSIPTTLHRMIPLKQLTKLVIECYKFSFVEIFQLLYLTPNLYALKLDHLFFSDINLNVIKENEVFQYVSNTNKIKIVDFGVWCSLNEIQLIVNLFPQLEYLKIGMNKKEIQSIVRFLLLKTNDKTQHLFFLCILRIPKIYLKKLNVLIKSENLLHDYCSKFINCDLCLWW</sequence>
<dbReference type="AlphaFoldDB" id="A0A815SFP0"/>
<dbReference type="InterPro" id="IPR001810">
    <property type="entry name" value="F-box_dom"/>
</dbReference>
<dbReference type="Proteomes" id="UP000663864">
    <property type="component" value="Unassembled WGS sequence"/>
</dbReference>
<feature type="domain" description="F-box" evidence="1">
    <location>
        <begin position="34"/>
        <end position="81"/>
    </location>
</feature>
<evidence type="ECO:0000313" key="4">
    <source>
        <dbReference type="Proteomes" id="UP000663864"/>
    </source>
</evidence>
<evidence type="ECO:0000313" key="2">
    <source>
        <dbReference type="EMBL" id="CAF1491649.1"/>
    </source>
</evidence>
<comment type="caution">
    <text evidence="2">The sequence shown here is derived from an EMBL/GenBank/DDBJ whole genome shotgun (WGS) entry which is preliminary data.</text>
</comment>
<gene>
    <name evidence="3" type="ORF">JBS370_LOCUS33935</name>
    <name evidence="2" type="ORF">ZHD862_LOCUS37036</name>
</gene>
<dbReference type="PROSITE" id="PS50181">
    <property type="entry name" value="FBOX"/>
    <property type="match status" value="1"/>
</dbReference>
<organism evidence="2 4">
    <name type="scientific">Rotaria sordida</name>
    <dbReference type="NCBI Taxonomy" id="392033"/>
    <lineage>
        <taxon>Eukaryota</taxon>
        <taxon>Metazoa</taxon>
        <taxon>Spiralia</taxon>
        <taxon>Gnathifera</taxon>
        <taxon>Rotifera</taxon>
        <taxon>Eurotatoria</taxon>
        <taxon>Bdelloidea</taxon>
        <taxon>Philodinida</taxon>
        <taxon>Philodinidae</taxon>
        <taxon>Rotaria</taxon>
    </lineage>
</organism>